<dbReference type="Proteomes" id="UP001500668">
    <property type="component" value="Unassembled WGS sequence"/>
</dbReference>
<protein>
    <submittedName>
        <fullName evidence="1">Uncharacterized protein</fullName>
    </submittedName>
</protein>
<proteinExistence type="predicted"/>
<dbReference type="RefSeq" id="WP_344077880.1">
    <property type="nucleotide sequence ID" value="NZ_BAAACA010000038.1"/>
</dbReference>
<accession>A0ABN1GS14</accession>
<reference evidence="2" key="1">
    <citation type="journal article" date="2019" name="Int. J. Syst. Evol. Microbiol.">
        <title>The Global Catalogue of Microorganisms (GCM) 10K type strain sequencing project: providing services to taxonomists for standard genome sequencing and annotation.</title>
        <authorList>
            <consortium name="The Broad Institute Genomics Platform"/>
            <consortium name="The Broad Institute Genome Sequencing Center for Infectious Disease"/>
            <person name="Wu L."/>
            <person name="Ma J."/>
        </authorList>
    </citation>
    <scope>NUCLEOTIDE SEQUENCE [LARGE SCALE GENOMIC DNA]</scope>
    <source>
        <strain evidence="2">JCM 5067</strain>
    </source>
</reference>
<gene>
    <name evidence="1" type="ORF">GCM10010394_55100</name>
</gene>
<evidence type="ECO:0000313" key="2">
    <source>
        <dbReference type="Proteomes" id="UP001500668"/>
    </source>
</evidence>
<dbReference type="EMBL" id="BAAACA010000038">
    <property type="protein sequence ID" value="GAA0617823.1"/>
    <property type="molecule type" value="Genomic_DNA"/>
</dbReference>
<keyword evidence="2" id="KW-1185">Reference proteome</keyword>
<organism evidence="1 2">
    <name type="scientific">Streptomyces crystallinus</name>
    <dbReference type="NCBI Taxonomy" id="68191"/>
    <lineage>
        <taxon>Bacteria</taxon>
        <taxon>Bacillati</taxon>
        <taxon>Actinomycetota</taxon>
        <taxon>Actinomycetes</taxon>
        <taxon>Kitasatosporales</taxon>
        <taxon>Streptomycetaceae</taxon>
        <taxon>Streptomyces</taxon>
    </lineage>
</organism>
<evidence type="ECO:0000313" key="1">
    <source>
        <dbReference type="EMBL" id="GAA0617823.1"/>
    </source>
</evidence>
<dbReference type="Gene3D" id="2.160.20.80">
    <property type="entry name" value="E3 ubiquitin-protein ligase SopA"/>
    <property type="match status" value="1"/>
</dbReference>
<comment type="caution">
    <text evidence="1">The sequence shown here is derived from an EMBL/GenBank/DDBJ whole genome shotgun (WGS) entry which is preliminary data.</text>
</comment>
<sequence>MALRVEGETIEGARVIGSGKKYSNVELAGATLRSCVLAQFDDPTFGLEVRDVLLDRCTMDRCAVQGVYFENVTVNDLKAKQAHSLDGCVLSRVVLKGKIGTITVGPPLSTHPDEERFTQGMVEKYREVEWALDISEASFVDAEFYGVPGELVRYDPESQVLLKREKFQGIQPRDLPGFAGIWASRFTLTPFDSFVAVAPKRSKKFPEYMRDIEWLHDQGMIG</sequence>
<name>A0ABN1GS14_9ACTN</name>